<dbReference type="GeneID" id="28721749"/>
<feature type="region of interest" description="Disordered" evidence="3">
    <location>
        <begin position="205"/>
        <end position="329"/>
    </location>
</feature>
<dbReference type="GO" id="GO:0070449">
    <property type="term" value="C:elongin complex"/>
    <property type="evidence" value="ECO:0007669"/>
    <property type="project" value="InterPro"/>
</dbReference>
<dbReference type="PANTHER" id="PTHR15141">
    <property type="entry name" value="TRANSCRIPTION ELONGATION FACTOR B POLYPEPTIDE 3"/>
    <property type="match status" value="1"/>
</dbReference>
<evidence type="ECO:0000259" key="4">
    <source>
        <dbReference type="PROSITE" id="PS50181"/>
    </source>
</evidence>
<proteinExistence type="predicted"/>
<feature type="compositionally biased region" description="Basic residues" evidence="3">
    <location>
        <begin position="319"/>
        <end position="329"/>
    </location>
</feature>
<dbReference type="InterPro" id="IPR001810">
    <property type="entry name" value="F-box_dom"/>
</dbReference>
<feature type="compositionally biased region" description="Polar residues" evidence="3">
    <location>
        <begin position="240"/>
        <end position="256"/>
    </location>
</feature>
<dbReference type="RefSeq" id="XP_017986444.1">
    <property type="nucleotide sequence ID" value="XM_018130955.1"/>
</dbReference>
<reference evidence="5 6" key="1">
    <citation type="submission" date="2016-01" db="EMBL/GenBank/DDBJ databases">
        <title>Genome sequence of the yeast Holleya sinecauda.</title>
        <authorList>
            <person name="Dietrich F.S."/>
        </authorList>
    </citation>
    <scope>NUCLEOTIDE SEQUENCE [LARGE SCALE GENOMIC DNA]</scope>
    <source>
        <strain evidence="5 6">ATCC 58844</strain>
    </source>
</reference>
<name>A0A109UXU1_9SACH</name>
<evidence type="ECO:0000256" key="2">
    <source>
        <dbReference type="SAM" id="Coils"/>
    </source>
</evidence>
<dbReference type="PROSITE" id="PS50181">
    <property type="entry name" value="FBOX"/>
    <property type="match status" value="1"/>
</dbReference>
<dbReference type="Proteomes" id="UP000243052">
    <property type="component" value="Chromosome ii"/>
</dbReference>
<dbReference type="OrthoDB" id="21513at2759"/>
<dbReference type="InterPro" id="IPR010684">
    <property type="entry name" value="RNA_pol_II_trans_fac_SIII_A"/>
</dbReference>
<feature type="compositionally biased region" description="Polar residues" evidence="3">
    <location>
        <begin position="279"/>
        <end position="300"/>
    </location>
</feature>
<evidence type="ECO:0000256" key="3">
    <source>
        <dbReference type="SAM" id="MobiDB-lite"/>
    </source>
</evidence>
<dbReference type="Gene3D" id="6.10.250.3180">
    <property type="match status" value="1"/>
</dbReference>
<keyword evidence="2" id="KW-0175">Coiled coil</keyword>
<dbReference type="EMBL" id="CP014242">
    <property type="protein sequence ID" value="AMD19448.1"/>
    <property type="molecule type" value="Genomic_DNA"/>
</dbReference>
<sequence length="329" mass="38327">MKKRELPTLQDYCVLTLMRNRLLLEDVAHMPYRLIRPVLARLKADQLIRLEKTNAMLILADDEIWYELLKKDFPLNVHTQYVQRKNQVYEYYLNCIKDIEADLLEDRDLIKNHFHEAVKKDPVVFKYRLPSRLLYQQHQREMHKKQELSAERLRESVRQLQEEKEKSLITWLEEPLYAERATARSRPRPQRSHLYLKSYREHLKRREHFKSGGYDPTQRKVVRPASPASPVSPESPSSPTTMLSAGSAASGNQSTARSDEGSPTEIISGTSPHGVPQQKRANSPPQGIDDSQQTTENPPTSRKRSNLFMPRTLPPPPSKKPKIYIHRPR</sequence>
<dbReference type="Pfam" id="PF06881">
    <property type="entry name" value="Elongin_A"/>
    <property type="match status" value="1"/>
</dbReference>
<evidence type="ECO:0000313" key="5">
    <source>
        <dbReference type="EMBL" id="AMD19448.1"/>
    </source>
</evidence>
<accession>A0A109UXU1</accession>
<gene>
    <name evidence="5" type="ORF">AW171_hschr21279</name>
</gene>
<evidence type="ECO:0000313" key="6">
    <source>
        <dbReference type="Proteomes" id="UP000243052"/>
    </source>
</evidence>
<keyword evidence="6" id="KW-1185">Reference proteome</keyword>
<feature type="coiled-coil region" evidence="2">
    <location>
        <begin position="143"/>
        <end position="170"/>
    </location>
</feature>
<organism evidence="5 6">
    <name type="scientific">Eremothecium sinecaudum</name>
    <dbReference type="NCBI Taxonomy" id="45286"/>
    <lineage>
        <taxon>Eukaryota</taxon>
        <taxon>Fungi</taxon>
        <taxon>Dikarya</taxon>
        <taxon>Ascomycota</taxon>
        <taxon>Saccharomycotina</taxon>
        <taxon>Saccharomycetes</taxon>
        <taxon>Saccharomycetales</taxon>
        <taxon>Saccharomycetaceae</taxon>
        <taxon>Eremothecium</taxon>
    </lineage>
</organism>
<dbReference type="AlphaFoldDB" id="A0A109UXU1"/>
<dbReference type="InterPro" id="IPR051870">
    <property type="entry name" value="Elongin-A_domain"/>
</dbReference>
<protein>
    <recommendedName>
        <fullName evidence="1">Elongin-A</fullName>
    </recommendedName>
</protein>
<dbReference type="STRING" id="45286.A0A109UXU1"/>
<dbReference type="PANTHER" id="PTHR15141:SF76">
    <property type="entry name" value="TRANSCRIPTION ELONGATION FACTOR B POLYPEPTIDE 3"/>
    <property type="match status" value="1"/>
</dbReference>
<dbReference type="GO" id="GO:0006368">
    <property type="term" value="P:transcription elongation by RNA polymerase II"/>
    <property type="evidence" value="ECO:0007669"/>
    <property type="project" value="InterPro"/>
</dbReference>
<feature type="domain" description="F-box" evidence="4">
    <location>
        <begin position="24"/>
        <end position="68"/>
    </location>
</feature>
<feature type="compositionally biased region" description="Low complexity" evidence="3">
    <location>
        <begin position="224"/>
        <end position="239"/>
    </location>
</feature>
<evidence type="ECO:0000256" key="1">
    <source>
        <dbReference type="ARBA" id="ARBA00021346"/>
    </source>
</evidence>